<gene>
    <name evidence="1" type="ORF">DWQ56_12170</name>
</gene>
<dbReference type="InterPro" id="IPR029063">
    <property type="entry name" value="SAM-dependent_MTases_sf"/>
</dbReference>
<dbReference type="Gene3D" id="3.40.50.150">
    <property type="entry name" value="Vaccinia Virus protein VP39"/>
    <property type="match status" value="1"/>
</dbReference>
<evidence type="ECO:0000313" key="1">
    <source>
        <dbReference type="EMBL" id="REJ56456.1"/>
    </source>
</evidence>
<comment type="caution">
    <text evidence="1">The sequence shown here is derived from an EMBL/GenBank/DDBJ whole genome shotgun (WGS) entry which is preliminary data.</text>
</comment>
<proteinExistence type="predicted"/>
<dbReference type="EMBL" id="QQWE01000004">
    <property type="protein sequence ID" value="REJ56456.1"/>
    <property type="molecule type" value="Genomic_DNA"/>
</dbReference>
<organism evidence="1 2">
    <name type="scientific">Microcystis aeruginosa DA14</name>
    <dbReference type="NCBI Taxonomy" id="1987506"/>
    <lineage>
        <taxon>Bacteria</taxon>
        <taxon>Bacillati</taxon>
        <taxon>Cyanobacteriota</taxon>
        <taxon>Cyanophyceae</taxon>
        <taxon>Oscillatoriophycideae</taxon>
        <taxon>Chroococcales</taxon>
        <taxon>Microcystaceae</taxon>
        <taxon>Microcystis</taxon>
    </lineage>
</organism>
<dbReference type="Proteomes" id="UP000256301">
    <property type="component" value="Unassembled WGS sequence"/>
</dbReference>
<dbReference type="Pfam" id="PF13489">
    <property type="entry name" value="Methyltransf_23"/>
    <property type="match status" value="1"/>
</dbReference>
<name>A0A3E0MA11_MICAE</name>
<keyword evidence="1" id="KW-0489">Methyltransferase</keyword>
<keyword evidence="1" id="KW-0808">Transferase</keyword>
<dbReference type="GO" id="GO:0032259">
    <property type="term" value="P:methylation"/>
    <property type="evidence" value="ECO:0007669"/>
    <property type="project" value="UniProtKB-KW"/>
</dbReference>
<reference evidence="1 2" key="1">
    <citation type="submission" date="2017-08" db="EMBL/GenBank/DDBJ databases">
        <title>Functional genomic and metabolic studies of the symbiotic interactions of six Microcystis-dominated communities.</title>
        <authorList>
            <person name="Li Q."/>
            <person name="Lin F."/>
        </authorList>
    </citation>
    <scope>NUCLEOTIDE SEQUENCE [LARGE SCALE GENOMIC DNA]</scope>
    <source>
        <strain evidence="1">DA14</strain>
    </source>
</reference>
<dbReference type="AlphaFoldDB" id="A0A3E0MA11"/>
<dbReference type="SUPFAM" id="SSF53335">
    <property type="entry name" value="S-adenosyl-L-methionine-dependent methyltransferases"/>
    <property type="match status" value="1"/>
</dbReference>
<dbReference type="GO" id="GO:0008168">
    <property type="term" value="F:methyltransferase activity"/>
    <property type="evidence" value="ECO:0007669"/>
    <property type="project" value="UniProtKB-KW"/>
</dbReference>
<protein>
    <submittedName>
        <fullName evidence="1">Methyltransferase domain-containing protein</fullName>
    </submittedName>
</protein>
<evidence type="ECO:0000313" key="2">
    <source>
        <dbReference type="Proteomes" id="UP000256301"/>
    </source>
</evidence>
<accession>A0A3E0MA11</accession>
<dbReference type="CDD" id="cd02440">
    <property type="entry name" value="AdoMet_MTases"/>
    <property type="match status" value="1"/>
</dbReference>
<sequence length="205" mass="23907">MNRKINTFNQDTKNQSYSERLLNKQTAKWKEILDVQAPYRWNLQRLNLGFTLDIGCGIGRNLINLKGNGIGIDHNFHSVEVCRARGFMAFTPEEFQRSSFDEPEKFDSILLAHVAEHMRYLEVIRLLNDYVYLLKNHGKLVIITPQEAGFKSDATHVEFMNFAKLKAIARELDSKIIKQYSFPFPRIVGKLFKYNEFVSLSQKEK</sequence>